<sequence length="93" mass="10451">MKFLLTLVACWGTDEHASLTSYVSNMDEAKNLVVGVVREKKLTRSGYSGPTNSPTDVTRTGTLYPFHSPRVTLKLYLGWTANGRHNDLDHRQK</sequence>
<reference evidence="1" key="1">
    <citation type="journal article" date="2022" name="Int. J. Mol. Sci.">
        <title>Draft Genome of Tanacetum Coccineum: Genomic Comparison of Closely Related Tanacetum-Family Plants.</title>
        <authorList>
            <person name="Yamashiro T."/>
            <person name="Shiraishi A."/>
            <person name="Nakayama K."/>
            <person name="Satake H."/>
        </authorList>
    </citation>
    <scope>NUCLEOTIDE SEQUENCE</scope>
</reference>
<evidence type="ECO:0000313" key="1">
    <source>
        <dbReference type="EMBL" id="GJS74008.1"/>
    </source>
</evidence>
<keyword evidence="2" id="KW-1185">Reference proteome</keyword>
<protein>
    <submittedName>
        <fullName evidence="1">Uncharacterized protein</fullName>
    </submittedName>
</protein>
<accession>A0ABQ4Y8K7</accession>
<reference evidence="1" key="2">
    <citation type="submission" date="2022-01" db="EMBL/GenBank/DDBJ databases">
        <authorList>
            <person name="Yamashiro T."/>
            <person name="Shiraishi A."/>
            <person name="Satake H."/>
            <person name="Nakayama K."/>
        </authorList>
    </citation>
    <scope>NUCLEOTIDE SEQUENCE</scope>
</reference>
<evidence type="ECO:0000313" key="2">
    <source>
        <dbReference type="Proteomes" id="UP001151760"/>
    </source>
</evidence>
<organism evidence="1 2">
    <name type="scientific">Tanacetum coccineum</name>
    <dbReference type="NCBI Taxonomy" id="301880"/>
    <lineage>
        <taxon>Eukaryota</taxon>
        <taxon>Viridiplantae</taxon>
        <taxon>Streptophyta</taxon>
        <taxon>Embryophyta</taxon>
        <taxon>Tracheophyta</taxon>
        <taxon>Spermatophyta</taxon>
        <taxon>Magnoliopsida</taxon>
        <taxon>eudicotyledons</taxon>
        <taxon>Gunneridae</taxon>
        <taxon>Pentapetalae</taxon>
        <taxon>asterids</taxon>
        <taxon>campanulids</taxon>
        <taxon>Asterales</taxon>
        <taxon>Asteraceae</taxon>
        <taxon>Asteroideae</taxon>
        <taxon>Anthemideae</taxon>
        <taxon>Anthemidinae</taxon>
        <taxon>Tanacetum</taxon>
    </lineage>
</organism>
<name>A0ABQ4Y8K7_9ASTR</name>
<dbReference type="EMBL" id="BQNB010010198">
    <property type="protein sequence ID" value="GJS74008.1"/>
    <property type="molecule type" value="Genomic_DNA"/>
</dbReference>
<gene>
    <name evidence="1" type="ORF">Tco_0706849</name>
</gene>
<proteinExistence type="predicted"/>
<dbReference type="Proteomes" id="UP001151760">
    <property type="component" value="Unassembled WGS sequence"/>
</dbReference>
<comment type="caution">
    <text evidence="1">The sequence shown here is derived from an EMBL/GenBank/DDBJ whole genome shotgun (WGS) entry which is preliminary data.</text>
</comment>